<dbReference type="EMBL" id="CAJVQA010003346">
    <property type="protein sequence ID" value="CAG8572421.1"/>
    <property type="molecule type" value="Genomic_DNA"/>
</dbReference>
<feature type="region of interest" description="Disordered" evidence="1">
    <location>
        <begin position="1"/>
        <end position="24"/>
    </location>
</feature>
<proteinExistence type="predicted"/>
<feature type="region of interest" description="Disordered" evidence="1">
    <location>
        <begin position="479"/>
        <end position="500"/>
    </location>
</feature>
<keyword evidence="3" id="KW-1185">Reference proteome</keyword>
<sequence length="500" mass="58780">MLQKSKNKIASFPKKSPSSAGECSERMSNYLLNFDKQGPTSTQNANYPVNINGILRDIPQDFQDAATRIANEENNDTNYYAKISPPPTQNGPYNLQPTQNRTYHPRQTPNGSQPRDVNYCNLYDNEAEEKVYMSTQHHHQPYTTNRKERLEKRTEANWDERLCSRVIQEPSQEAQPTQLISMKVIDEEQTLAQPQQAREDKIGLPQDYGSDEDNFFDNYEEEDIEEVESYHTDDTLSEGEELYTNSWEDVYSLAIYLTTLEEIPTSEEPKEIPRNKNCSQNSENPGYNTEENEKCWTEKENYYCNTINEWLEKKKTLTSKEPGKANRAKFIKKQLKLPYWEPHHEQTQAAQVGNELEKKMDNQKTMIDINGYLTELTDKDEIEWIPTVHEEEINPTGYKNLNEFVSWRTRDRSYIKTEKFWANIGNYYYDSEVDERNDDDEDSSKEPITTPNEYWQDPYEEVPNIQEMYDLEEMKELNADDYKTVRPNIPPSDQESCETW</sequence>
<evidence type="ECO:0000313" key="3">
    <source>
        <dbReference type="Proteomes" id="UP000789759"/>
    </source>
</evidence>
<feature type="region of interest" description="Disordered" evidence="1">
    <location>
        <begin position="266"/>
        <end position="290"/>
    </location>
</feature>
<comment type="caution">
    <text evidence="2">The sequence shown here is derived from an EMBL/GenBank/DDBJ whole genome shotgun (WGS) entry which is preliminary data.</text>
</comment>
<dbReference type="AlphaFoldDB" id="A0A9N9BLR8"/>
<evidence type="ECO:0000313" key="2">
    <source>
        <dbReference type="EMBL" id="CAG8572421.1"/>
    </source>
</evidence>
<feature type="compositionally biased region" description="Acidic residues" evidence="1">
    <location>
        <begin position="432"/>
        <end position="443"/>
    </location>
</feature>
<evidence type="ECO:0000256" key="1">
    <source>
        <dbReference type="SAM" id="MobiDB-lite"/>
    </source>
</evidence>
<gene>
    <name evidence="2" type="ORF">CPELLU_LOCUS5715</name>
</gene>
<name>A0A9N9BLR8_9GLOM</name>
<feature type="region of interest" description="Disordered" evidence="1">
    <location>
        <begin position="72"/>
        <end position="94"/>
    </location>
</feature>
<feature type="compositionally biased region" description="Polar residues" evidence="1">
    <location>
        <begin position="276"/>
        <end position="289"/>
    </location>
</feature>
<accession>A0A9N9BLR8</accession>
<reference evidence="2" key="1">
    <citation type="submission" date="2021-06" db="EMBL/GenBank/DDBJ databases">
        <authorList>
            <person name="Kallberg Y."/>
            <person name="Tangrot J."/>
            <person name="Rosling A."/>
        </authorList>
    </citation>
    <scope>NUCLEOTIDE SEQUENCE</scope>
    <source>
        <strain evidence="2">FL966</strain>
    </source>
</reference>
<organism evidence="2 3">
    <name type="scientific">Cetraspora pellucida</name>
    <dbReference type="NCBI Taxonomy" id="1433469"/>
    <lineage>
        <taxon>Eukaryota</taxon>
        <taxon>Fungi</taxon>
        <taxon>Fungi incertae sedis</taxon>
        <taxon>Mucoromycota</taxon>
        <taxon>Glomeromycotina</taxon>
        <taxon>Glomeromycetes</taxon>
        <taxon>Diversisporales</taxon>
        <taxon>Gigasporaceae</taxon>
        <taxon>Cetraspora</taxon>
    </lineage>
</organism>
<dbReference type="Proteomes" id="UP000789759">
    <property type="component" value="Unassembled WGS sequence"/>
</dbReference>
<feature type="compositionally biased region" description="Polar residues" evidence="1">
    <location>
        <begin position="491"/>
        <end position="500"/>
    </location>
</feature>
<feature type="region of interest" description="Disordered" evidence="1">
    <location>
        <begin position="432"/>
        <end position="463"/>
    </location>
</feature>
<protein>
    <submittedName>
        <fullName evidence="2">3130_t:CDS:1</fullName>
    </submittedName>
</protein>